<dbReference type="GO" id="GO:0043190">
    <property type="term" value="C:ATP-binding cassette (ABC) transporter complex"/>
    <property type="evidence" value="ECO:0007669"/>
    <property type="project" value="InterPro"/>
</dbReference>
<dbReference type="InterPro" id="IPR024370">
    <property type="entry name" value="PBP_domain"/>
</dbReference>
<evidence type="ECO:0000256" key="5">
    <source>
        <dbReference type="ARBA" id="ARBA00022448"/>
    </source>
</evidence>
<evidence type="ECO:0000256" key="4">
    <source>
        <dbReference type="ARBA" id="ARBA00021889"/>
    </source>
</evidence>
<comment type="caution">
    <text evidence="10">The sequence shown here is derived from an EMBL/GenBank/DDBJ whole genome shotgun (WGS) entry which is preliminary data.</text>
</comment>
<dbReference type="EMBL" id="BBRZ01000150">
    <property type="protein sequence ID" value="GAM59408.1"/>
    <property type="molecule type" value="Genomic_DNA"/>
</dbReference>
<evidence type="ECO:0000256" key="6">
    <source>
        <dbReference type="ARBA" id="ARBA00022592"/>
    </source>
</evidence>
<comment type="function">
    <text evidence="1 7">Part of the ABC transporter complex PstSACB involved in phosphate import.</text>
</comment>
<protein>
    <recommendedName>
        <fullName evidence="4 7">Phosphate-binding protein PstS</fullName>
    </recommendedName>
</protein>
<evidence type="ECO:0000256" key="2">
    <source>
        <dbReference type="ARBA" id="ARBA00008725"/>
    </source>
</evidence>
<dbReference type="NCBIfam" id="TIGR00975">
    <property type="entry name" value="3a0107s03"/>
    <property type="match status" value="1"/>
</dbReference>
<name>A0A0B8P898_9VIBR</name>
<dbReference type="InterPro" id="IPR050962">
    <property type="entry name" value="Phosphate-bind_PstS"/>
</dbReference>
<reference evidence="10 11" key="2">
    <citation type="submission" date="2015-01" db="EMBL/GenBank/DDBJ databases">
        <authorList>
            <consortium name="NBRP consortium"/>
            <person name="Sawabe T."/>
            <person name="Meirelles P."/>
            <person name="Feng G."/>
            <person name="Sayaka M."/>
            <person name="Hattori M."/>
            <person name="Ohkuma M."/>
        </authorList>
    </citation>
    <scope>NUCLEOTIDE SEQUENCE [LARGE SCALE GENOMIC DNA]</scope>
    <source>
        <strain evidence="11">JCM 19231</strain>
    </source>
</reference>
<gene>
    <name evidence="10" type="ORF">JCM19231_2781</name>
</gene>
<keyword evidence="8" id="KW-0732">Signal</keyword>
<dbReference type="Proteomes" id="UP000031671">
    <property type="component" value="Unassembled WGS sequence"/>
</dbReference>
<dbReference type="GO" id="GO:0042301">
    <property type="term" value="F:phosphate ion binding"/>
    <property type="evidence" value="ECO:0007669"/>
    <property type="project" value="InterPro"/>
</dbReference>
<dbReference type="Pfam" id="PF12849">
    <property type="entry name" value="PBP_like_2"/>
    <property type="match status" value="1"/>
</dbReference>
<dbReference type="PIRSF" id="PIRSF002756">
    <property type="entry name" value="PstS"/>
    <property type="match status" value="1"/>
</dbReference>
<keyword evidence="6 7" id="KW-0592">Phosphate transport</keyword>
<feature type="signal peptide" evidence="8">
    <location>
        <begin position="1"/>
        <end position="22"/>
    </location>
</feature>
<dbReference type="AlphaFoldDB" id="A0A0B8P898"/>
<keyword evidence="5 7" id="KW-0813">Transport</keyword>
<evidence type="ECO:0000256" key="8">
    <source>
        <dbReference type="SAM" id="SignalP"/>
    </source>
</evidence>
<comment type="subunit">
    <text evidence="3 7">The complex is composed of two ATP-binding proteins (PstB), two transmembrane proteins (PstC and PstA) and a solute-binding protein (PstS).</text>
</comment>
<keyword evidence="11" id="KW-1185">Reference proteome</keyword>
<dbReference type="Gene3D" id="3.40.190.10">
    <property type="entry name" value="Periplasmic binding protein-like II"/>
    <property type="match status" value="2"/>
</dbReference>
<proteinExistence type="inferred from homology"/>
<dbReference type="PANTHER" id="PTHR42996:SF1">
    <property type="entry name" value="PHOSPHATE-BINDING PROTEIN PSTS"/>
    <property type="match status" value="1"/>
</dbReference>
<evidence type="ECO:0000256" key="7">
    <source>
        <dbReference type="PIRNR" id="PIRNR002756"/>
    </source>
</evidence>
<evidence type="ECO:0000256" key="3">
    <source>
        <dbReference type="ARBA" id="ARBA00011529"/>
    </source>
</evidence>
<sequence length="347" mass="37428">MKLFKTALVTSALVAASFGAAASTTINGAGATFPHPIYAKWAEQYQKETGVKINYQAIGSGGGIRQITANTVDFGATDAPLTIEELNKEGMIQFPMVMGAIVPVVNIPGIDAGEVKLTGKVLADIYLGNIKSWNDPAIIALNEGVELPNQPIYVVHRSDGSGTTFNFTEYLDQVSPEWHESVGVGKDITWPNKATTIGGNGNAGVANFVSRTRGAIGYVEYAYAKQNDMAYTQMQAADGKFLMPTMDTFQAAAANADWDNAPGYHLLLNNQPGAESWPMTAATFILMHKDQKDSAKAQAIVDFFEWSYDQGALAEELDYVPMPTKVIDMVNNTWKKGLTNNGQAIIK</sequence>
<evidence type="ECO:0000256" key="1">
    <source>
        <dbReference type="ARBA" id="ARBA00002841"/>
    </source>
</evidence>
<dbReference type="PANTHER" id="PTHR42996">
    <property type="entry name" value="PHOSPHATE-BINDING PROTEIN PSTS"/>
    <property type="match status" value="1"/>
</dbReference>
<feature type="domain" description="PBP" evidence="9">
    <location>
        <begin position="19"/>
        <end position="306"/>
    </location>
</feature>
<dbReference type="RefSeq" id="WP_261836479.1">
    <property type="nucleotide sequence ID" value="NZ_AP024882.1"/>
</dbReference>
<dbReference type="NCBIfam" id="NF008171">
    <property type="entry name" value="PRK10918.1"/>
    <property type="match status" value="1"/>
</dbReference>
<organism evidence="10 11">
    <name type="scientific">Vibrio ishigakensis</name>
    <dbReference type="NCBI Taxonomy" id="1481914"/>
    <lineage>
        <taxon>Bacteria</taxon>
        <taxon>Pseudomonadati</taxon>
        <taxon>Pseudomonadota</taxon>
        <taxon>Gammaproteobacteria</taxon>
        <taxon>Vibrionales</taxon>
        <taxon>Vibrionaceae</taxon>
        <taxon>Vibrio</taxon>
    </lineage>
</organism>
<dbReference type="GO" id="GO:0035435">
    <property type="term" value="P:phosphate ion transmembrane transport"/>
    <property type="evidence" value="ECO:0007669"/>
    <property type="project" value="InterPro"/>
</dbReference>
<evidence type="ECO:0000259" key="9">
    <source>
        <dbReference type="Pfam" id="PF12849"/>
    </source>
</evidence>
<comment type="similarity">
    <text evidence="2 7">Belongs to the PstS family.</text>
</comment>
<evidence type="ECO:0000313" key="10">
    <source>
        <dbReference type="EMBL" id="GAM59408.1"/>
    </source>
</evidence>
<accession>A0A0B8P898</accession>
<reference evidence="10 11" key="1">
    <citation type="submission" date="2015-01" db="EMBL/GenBank/DDBJ databases">
        <title>Vibrio sp. C1 JCM 19231 whole genome shotgun sequence.</title>
        <authorList>
            <person name="Sawabe T."/>
            <person name="Meirelles P."/>
            <person name="Feng G."/>
            <person name="Sayaka M."/>
            <person name="Hattori M."/>
            <person name="Ohkuma M."/>
        </authorList>
    </citation>
    <scope>NUCLEOTIDE SEQUENCE [LARGE SCALE GENOMIC DNA]</scope>
    <source>
        <strain evidence="11">JCM 19231</strain>
    </source>
</reference>
<dbReference type="InterPro" id="IPR005673">
    <property type="entry name" value="ABC_phos-bd_PstS"/>
</dbReference>
<evidence type="ECO:0000313" key="11">
    <source>
        <dbReference type="Proteomes" id="UP000031671"/>
    </source>
</evidence>
<dbReference type="CDD" id="cd13565">
    <property type="entry name" value="PBP2_PstS"/>
    <property type="match status" value="1"/>
</dbReference>
<dbReference type="SUPFAM" id="SSF53850">
    <property type="entry name" value="Periplasmic binding protein-like II"/>
    <property type="match status" value="1"/>
</dbReference>
<feature type="chain" id="PRO_5002121931" description="Phosphate-binding protein PstS" evidence="8">
    <location>
        <begin position="23"/>
        <end position="347"/>
    </location>
</feature>